<keyword evidence="4" id="KW-0677">Repeat</keyword>
<evidence type="ECO:0000256" key="5">
    <source>
        <dbReference type="ARBA" id="ARBA00022771"/>
    </source>
</evidence>
<dbReference type="CDD" id="cd20353">
    <property type="entry name" value="Rcat_RBR_RNF216"/>
    <property type="match status" value="1"/>
</dbReference>
<feature type="domain" description="RING-type" evidence="9">
    <location>
        <begin position="209"/>
        <end position="450"/>
    </location>
</feature>
<protein>
    <recommendedName>
        <fullName evidence="9">RING-type domain-containing protein</fullName>
    </recommendedName>
</protein>
<dbReference type="GO" id="GO:0016740">
    <property type="term" value="F:transferase activity"/>
    <property type="evidence" value="ECO:0007669"/>
    <property type="project" value="UniProtKB-KW"/>
</dbReference>
<dbReference type="PANTHER" id="PTHR22770:SF47">
    <property type="entry name" value="E3 UBIQUITIN-PROTEIN LIGASE RNF216"/>
    <property type="match status" value="1"/>
</dbReference>
<dbReference type="InterPro" id="IPR047545">
    <property type="entry name" value="BRcat_RBR_RNF216"/>
</dbReference>
<dbReference type="PANTHER" id="PTHR22770">
    <property type="entry name" value="UBIQUITIN CONJUGATING ENZYME 7 INTERACTING PROTEIN-RELATED"/>
    <property type="match status" value="1"/>
</dbReference>
<dbReference type="EMBL" id="HBIX01012119">
    <property type="protein sequence ID" value="CAE0716323.1"/>
    <property type="molecule type" value="Transcribed_RNA"/>
</dbReference>
<evidence type="ECO:0000313" key="10">
    <source>
        <dbReference type="EMBL" id="CAE0716323.1"/>
    </source>
</evidence>
<dbReference type="Gene3D" id="1.20.120.1750">
    <property type="match status" value="1"/>
</dbReference>
<keyword evidence="2" id="KW-0808">Transferase</keyword>
<dbReference type="InterPro" id="IPR051628">
    <property type="entry name" value="LUBAC_E3_Ligases"/>
</dbReference>
<dbReference type="SMART" id="SM00647">
    <property type="entry name" value="IBR"/>
    <property type="match status" value="1"/>
</dbReference>
<sequence length="514" mass="58485">MSENDDYPKQKKGSLTDATLGIKANKANTIIRAIKFTESKHEYSSLTASFDLSANYQTEATQQLLYDFSFIKKRIIQDILRENRGRYTLTRNYIQDTVVGKSPNSPATAKVGSEAAARVEKQENENYQLLRSILIRGCLPRNAKERFGGKQRCLERPRKKIGVPRPSINDPFLRDEILHYEKQFEKWMSNIQDRMRGQAANKIALENGSSVECSCCYDDVAISECIPCKEKGHLLCKTCMVEYVKNQVFSCGNLGIDKLTKKPALEIKCCDASGCNSGFRDELLEKILPPKIWEKYSEMQGKAQIEQAGLGENLAMCPKCGYQAEVPETQNHFECPVEGCQFVSCRKCGKASHIPLRCEEALQQSRQDEGRLKIEEALSEAKMRTCPDPKCKQKFVKIDGCNKMTCPCGMTMCYVCRMPLKNIKGDVYRTHFCGNHDCDHLSCGKCKMYSNDEEDDAQAMREAGIAAKEEHESKYRKEDRTAAINTTLDVDEMMRDPSRPNNKKRESNRRVFER</sequence>
<dbReference type="PROSITE" id="PS51873">
    <property type="entry name" value="TRIAD"/>
    <property type="match status" value="1"/>
</dbReference>
<name>A0A7S4AHY4_9STRA</name>
<gene>
    <name evidence="10" type="ORF">PAUS00366_LOCUS9075</name>
</gene>
<proteinExistence type="predicted"/>
<keyword evidence="7" id="KW-0862">Zinc</keyword>
<accession>A0A7S4AHY4</accession>
<dbReference type="Gene3D" id="3.30.40.10">
    <property type="entry name" value="Zinc/RING finger domain, C3HC4 (zinc finger)"/>
    <property type="match status" value="1"/>
</dbReference>
<dbReference type="InterPro" id="IPR047544">
    <property type="entry name" value="RING-HC_RBR_RNF216"/>
</dbReference>
<dbReference type="AlphaFoldDB" id="A0A7S4AHY4"/>
<keyword evidence="6" id="KW-0833">Ubl conjugation pathway</keyword>
<evidence type="ECO:0000256" key="6">
    <source>
        <dbReference type="ARBA" id="ARBA00022786"/>
    </source>
</evidence>
<reference evidence="10" key="1">
    <citation type="submission" date="2021-01" db="EMBL/GenBank/DDBJ databases">
        <authorList>
            <person name="Corre E."/>
            <person name="Pelletier E."/>
            <person name="Niang G."/>
            <person name="Scheremetjew M."/>
            <person name="Finn R."/>
            <person name="Kale V."/>
            <person name="Holt S."/>
            <person name="Cochrane G."/>
            <person name="Meng A."/>
            <person name="Brown T."/>
            <person name="Cohen L."/>
        </authorList>
    </citation>
    <scope>NUCLEOTIDE SEQUENCE</scope>
    <source>
        <strain evidence="10">10249 10 AB</strain>
    </source>
</reference>
<dbReference type="InterPro" id="IPR047546">
    <property type="entry name" value="Rcat_RBR_RNF216"/>
</dbReference>
<evidence type="ECO:0000256" key="7">
    <source>
        <dbReference type="ARBA" id="ARBA00022833"/>
    </source>
</evidence>
<evidence type="ECO:0000256" key="8">
    <source>
        <dbReference type="SAM" id="MobiDB-lite"/>
    </source>
</evidence>
<keyword evidence="5" id="KW-0863">Zinc-finger</keyword>
<feature type="region of interest" description="Disordered" evidence="8">
    <location>
        <begin position="467"/>
        <end position="514"/>
    </location>
</feature>
<dbReference type="Pfam" id="PF26191">
    <property type="entry name" value="RING-HC_RBR_RNF216"/>
    <property type="match status" value="1"/>
</dbReference>
<feature type="compositionally biased region" description="Basic and acidic residues" evidence="8">
    <location>
        <begin position="492"/>
        <end position="514"/>
    </location>
</feature>
<dbReference type="Gene3D" id="2.20.25.20">
    <property type="match status" value="1"/>
</dbReference>
<dbReference type="Pfam" id="PF01485">
    <property type="entry name" value="IBR"/>
    <property type="match status" value="1"/>
</dbReference>
<dbReference type="Pfam" id="PF26200">
    <property type="entry name" value="Rcat_RNF216"/>
    <property type="match status" value="1"/>
</dbReference>
<dbReference type="CDD" id="cd20339">
    <property type="entry name" value="BRcat_RBR_RNF216"/>
    <property type="match status" value="1"/>
</dbReference>
<dbReference type="InterPro" id="IPR013083">
    <property type="entry name" value="Znf_RING/FYVE/PHD"/>
</dbReference>
<evidence type="ECO:0000256" key="4">
    <source>
        <dbReference type="ARBA" id="ARBA00022737"/>
    </source>
</evidence>
<dbReference type="GO" id="GO:0008270">
    <property type="term" value="F:zinc ion binding"/>
    <property type="evidence" value="ECO:0007669"/>
    <property type="project" value="UniProtKB-KW"/>
</dbReference>
<keyword evidence="3" id="KW-0479">Metal-binding</keyword>
<dbReference type="InterPro" id="IPR044066">
    <property type="entry name" value="TRIAD_supradom"/>
</dbReference>
<organism evidence="10">
    <name type="scientific">Pseudo-nitzschia australis</name>
    <dbReference type="NCBI Taxonomy" id="44445"/>
    <lineage>
        <taxon>Eukaryota</taxon>
        <taxon>Sar</taxon>
        <taxon>Stramenopiles</taxon>
        <taxon>Ochrophyta</taxon>
        <taxon>Bacillariophyta</taxon>
        <taxon>Bacillariophyceae</taxon>
        <taxon>Bacillariophycidae</taxon>
        <taxon>Bacillariales</taxon>
        <taxon>Bacillariaceae</taxon>
        <taxon>Pseudo-nitzschia</taxon>
    </lineage>
</organism>
<evidence type="ECO:0000256" key="3">
    <source>
        <dbReference type="ARBA" id="ARBA00022723"/>
    </source>
</evidence>
<evidence type="ECO:0000259" key="9">
    <source>
        <dbReference type="PROSITE" id="PS51873"/>
    </source>
</evidence>
<evidence type="ECO:0000256" key="1">
    <source>
        <dbReference type="ARBA" id="ARBA00004906"/>
    </source>
</evidence>
<evidence type="ECO:0000256" key="2">
    <source>
        <dbReference type="ARBA" id="ARBA00022679"/>
    </source>
</evidence>
<comment type="pathway">
    <text evidence="1">Protein modification; protein ubiquitination.</text>
</comment>
<dbReference type="SUPFAM" id="SSF57850">
    <property type="entry name" value="RING/U-box"/>
    <property type="match status" value="2"/>
</dbReference>
<feature type="compositionally biased region" description="Basic and acidic residues" evidence="8">
    <location>
        <begin position="467"/>
        <end position="481"/>
    </location>
</feature>
<dbReference type="InterPro" id="IPR002867">
    <property type="entry name" value="IBR_dom"/>
</dbReference>